<dbReference type="PANTHER" id="PTHR42791">
    <property type="entry name" value="GNAT FAMILY ACETYLTRANSFERASE"/>
    <property type="match status" value="1"/>
</dbReference>
<dbReference type="GO" id="GO:0016746">
    <property type="term" value="F:acyltransferase activity"/>
    <property type="evidence" value="ECO:0007669"/>
    <property type="project" value="UniProtKB-KW"/>
</dbReference>
<dbReference type="InterPro" id="IPR052523">
    <property type="entry name" value="Trichothecene_AcTrans"/>
</dbReference>
<sequence>MTAPYRTAKLTKNDKPLFVGLMSRAFARDPLFLYIFGDSEVDRKANSRMTAFLSFIFDSSFMLHEEIVGVFEHERLLGAYVVEKPSASKLMNVIGGLLLIGRLVPLLFRISSPPLGLLNAYMRITRSAAPSVPHHYLIMIGVEPEAQGKGIGGTLLLHLLHAANADQLSQGILLDTENKENVAWYRKNGFLLHRETQLHDVPVYCMLYRK</sequence>
<dbReference type="PANTHER" id="PTHR42791:SF1">
    <property type="entry name" value="N-ACETYLTRANSFERASE DOMAIN-CONTAINING PROTEIN"/>
    <property type="match status" value="1"/>
</dbReference>
<protein>
    <submittedName>
        <fullName evidence="2">GNAT family N-acetyltransferase</fullName>
        <ecNumber evidence="2">2.3.1.-</ecNumber>
    </submittedName>
</protein>
<dbReference type="RefSeq" id="WP_219874577.1">
    <property type="nucleotide sequence ID" value="NZ_JAHZIJ010000023.1"/>
</dbReference>
<dbReference type="Gene3D" id="3.40.630.30">
    <property type="match status" value="1"/>
</dbReference>
<keyword evidence="2" id="KW-0808">Transferase</keyword>
<dbReference type="InterPro" id="IPR000182">
    <property type="entry name" value="GNAT_dom"/>
</dbReference>
<reference evidence="2 3" key="1">
    <citation type="submission" date="2021-07" db="EMBL/GenBank/DDBJ databases">
        <title>Paenibacillus radiodurans sp. nov., isolated from the southeastern edge of Tengger Desert.</title>
        <authorList>
            <person name="Zhang G."/>
        </authorList>
    </citation>
    <scope>NUCLEOTIDE SEQUENCE [LARGE SCALE GENOMIC DNA]</scope>
    <source>
        <strain evidence="2 3">DT7-4</strain>
    </source>
</reference>
<proteinExistence type="predicted"/>
<accession>A0ABS7DDS6</accession>
<organism evidence="2 3">
    <name type="scientific">Paenibacillus oenotherae</name>
    <dbReference type="NCBI Taxonomy" id="1435645"/>
    <lineage>
        <taxon>Bacteria</taxon>
        <taxon>Bacillati</taxon>
        <taxon>Bacillota</taxon>
        <taxon>Bacilli</taxon>
        <taxon>Bacillales</taxon>
        <taxon>Paenibacillaceae</taxon>
        <taxon>Paenibacillus</taxon>
    </lineage>
</organism>
<dbReference type="InterPro" id="IPR016181">
    <property type="entry name" value="Acyl_CoA_acyltransferase"/>
</dbReference>
<name>A0ABS7DDS6_9BACL</name>
<keyword evidence="2" id="KW-0012">Acyltransferase</keyword>
<dbReference type="Pfam" id="PF00583">
    <property type="entry name" value="Acetyltransf_1"/>
    <property type="match status" value="1"/>
</dbReference>
<feature type="domain" description="N-acetyltransferase" evidence="1">
    <location>
        <begin position="65"/>
        <end position="208"/>
    </location>
</feature>
<dbReference type="SUPFAM" id="SSF55729">
    <property type="entry name" value="Acyl-CoA N-acyltransferases (Nat)"/>
    <property type="match status" value="1"/>
</dbReference>
<dbReference type="EMBL" id="JAHZIJ010000023">
    <property type="protein sequence ID" value="MBW7477323.1"/>
    <property type="molecule type" value="Genomic_DNA"/>
</dbReference>
<comment type="caution">
    <text evidence="2">The sequence shown here is derived from an EMBL/GenBank/DDBJ whole genome shotgun (WGS) entry which is preliminary data.</text>
</comment>
<evidence type="ECO:0000313" key="3">
    <source>
        <dbReference type="Proteomes" id="UP000812277"/>
    </source>
</evidence>
<keyword evidence="3" id="KW-1185">Reference proteome</keyword>
<evidence type="ECO:0000313" key="2">
    <source>
        <dbReference type="EMBL" id="MBW7477323.1"/>
    </source>
</evidence>
<dbReference type="Proteomes" id="UP000812277">
    <property type="component" value="Unassembled WGS sequence"/>
</dbReference>
<dbReference type="EC" id="2.3.1.-" evidence="2"/>
<evidence type="ECO:0000259" key="1">
    <source>
        <dbReference type="PROSITE" id="PS51186"/>
    </source>
</evidence>
<gene>
    <name evidence="2" type="ORF">K0T92_21625</name>
</gene>
<dbReference type="PROSITE" id="PS51186">
    <property type="entry name" value="GNAT"/>
    <property type="match status" value="1"/>
</dbReference>